<dbReference type="AlphaFoldDB" id="X0YZ29"/>
<evidence type="ECO:0000313" key="1">
    <source>
        <dbReference type="EMBL" id="GAG53458.1"/>
    </source>
</evidence>
<name>X0YZ29_9ZZZZ</name>
<dbReference type="EMBL" id="BARS01052496">
    <property type="protein sequence ID" value="GAG53458.1"/>
    <property type="molecule type" value="Genomic_DNA"/>
</dbReference>
<proteinExistence type="predicted"/>
<protein>
    <submittedName>
        <fullName evidence="1">Uncharacterized protein</fullName>
    </submittedName>
</protein>
<gene>
    <name evidence="1" type="ORF">S01H1_78038</name>
</gene>
<accession>X0YZ29</accession>
<sequence>VRFGVKMLHKWNKILSDEDIDINKLKHLCKQAACSFIDNAFYNKYYEKEYIDLLCDISLCEKDDQATIVASNSLFWIIEKLCDDYQDFQFDIYSKVMTQIISKCRLHYKGEALNKNLNDKNIFNSFDLSNQAHEAHFKIYKFEQNNTARKIFILSRITLGADVAITSVIMQHMENKFPESEIVIIGPLKLKEIFEGKSNIKIRSLNYYKHEGLIGKINKWIEAADIIEEESA</sequence>
<comment type="caution">
    <text evidence="1">The sequence shown here is derived from an EMBL/GenBank/DDBJ whole genome shotgun (WGS) entry which is preliminary data.</text>
</comment>
<feature type="non-terminal residue" evidence="1">
    <location>
        <position position="232"/>
    </location>
</feature>
<organism evidence="1">
    <name type="scientific">marine sediment metagenome</name>
    <dbReference type="NCBI Taxonomy" id="412755"/>
    <lineage>
        <taxon>unclassified sequences</taxon>
        <taxon>metagenomes</taxon>
        <taxon>ecological metagenomes</taxon>
    </lineage>
</organism>
<reference evidence="1" key="1">
    <citation type="journal article" date="2014" name="Front. Microbiol.">
        <title>High frequency of phylogenetically diverse reductive dehalogenase-homologous genes in deep subseafloor sedimentary metagenomes.</title>
        <authorList>
            <person name="Kawai M."/>
            <person name="Futagami T."/>
            <person name="Toyoda A."/>
            <person name="Takaki Y."/>
            <person name="Nishi S."/>
            <person name="Hori S."/>
            <person name="Arai W."/>
            <person name="Tsubouchi T."/>
            <person name="Morono Y."/>
            <person name="Uchiyama I."/>
            <person name="Ito T."/>
            <person name="Fujiyama A."/>
            <person name="Inagaki F."/>
            <person name="Takami H."/>
        </authorList>
    </citation>
    <scope>NUCLEOTIDE SEQUENCE</scope>
    <source>
        <strain evidence="1">Expedition CK06-06</strain>
    </source>
</reference>
<feature type="non-terminal residue" evidence="1">
    <location>
        <position position="1"/>
    </location>
</feature>